<evidence type="ECO:0000313" key="1">
    <source>
        <dbReference type="EMBL" id="MBX44075.1"/>
    </source>
</evidence>
<name>A0A2P2NNR4_RHIMU</name>
<sequence length="42" mass="4909">MFFMLWHERGDYSSINSFAAKNLSRTSFLLDLHVCLDTSLKL</sequence>
<protein>
    <submittedName>
        <fullName evidence="1">Uncharacterized protein</fullName>
    </submittedName>
</protein>
<dbReference type="EMBL" id="GGEC01063591">
    <property type="protein sequence ID" value="MBX44075.1"/>
    <property type="molecule type" value="Transcribed_RNA"/>
</dbReference>
<proteinExistence type="predicted"/>
<accession>A0A2P2NNR4</accession>
<dbReference type="AlphaFoldDB" id="A0A2P2NNR4"/>
<organism evidence="1">
    <name type="scientific">Rhizophora mucronata</name>
    <name type="common">Asiatic mangrove</name>
    <dbReference type="NCBI Taxonomy" id="61149"/>
    <lineage>
        <taxon>Eukaryota</taxon>
        <taxon>Viridiplantae</taxon>
        <taxon>Streptophyta</taxon>
        <taxon>Embryophyta</taxon>
        <taxon>Tracheophyta</taxon>
        <taxon>Spermatophyta</taxon>
        <taxon>Magnoliopsida</taxon>
        <taxon>eudicotyledons</taxon>
        <taxon>Gunneridae</taxon>
        <taxon>Pentapetalae</taxon>
        <taxon>rosids</taxon>
        <taxon>fabids</taxon>
        <taxon>Malpighiales</taxon>
        <taxon>Rhizophoraceae</taxon>
        <taxon>Rhizophora</taxon>
    </lineage>
</organism>
<reference evidence="1" key="1">
    <citation type="submission" date="2018-02" db="EMBL/GenBank/DDBJ databases">
        <title>Rhizophora mucronata_Transcriptome.</title>
        <authorList>
            <person name="Meera S.P."/>
            <person name="Sreeshan A."/>
            <person name="Augustine A."/>
        </authorList>
    </citation>
    <scope>NUCLEOTIDE SEQUENCE</scope>
    <source>
        <tissue evidence="1">Leaf</tissue>
    </source>
</reference>